<gene>
    <name evidence="3" type="ORF">J4P68_37440</name>
</gene>
<comment type="caution">
    <text evidence="3">The sequence shown here is derived from an EMBL/GenBank/DDBJ whole genome shotgun (WGS) entry which is preliminary data.</text>
</comment>
<evidence type="ECO:0000313" key="4">
    <source>
        <dbReference type="Proteomes" id="UP000692816"/>
    </source>
</evidence>
<feature type="region of interest" description="Disordered" evidence="1">
    <location>
        <begin position="67"/>
        <end position="128"/>
    </location>
</feature>
<accession>A0ABS3MTX6</accession>
<keyword evidence="2" id="KW-0812">Transmembrane</keyword>
<dbReference type="RefSeq" id="WP_207839200.1">
    <property type="nucleotide sequence ID" value="NZ_CP088282.1"/>
</dbReference>
<keyword evidence="2" id="KW-1133">Transmembrane helix</keyword>
<keyword evidence="3" id="KW-0804">Transcription</keyword>
<feature type="compositionally biased region" description="Basic residues" evidence="1">
    <location>
        <begin position="71"/>
        <end position="80"/>
    </location>
</feature>
<feature type="compositionally biased region" description="Polar residues" evidence="1">
    <location>
        <begin position="81"/>
        <end position="90"/>
    </location>
</feature>
<proteinExistence type="predicted"/>
<name>A0ABS3MTX6_9BRAD</name>
<feature type="transmembrane region" description="Helical" evidence="2">
    <location>
        <begin position="33"/>
        <end position="56"/>
    </location>
</feature>
<keyword evidence="3" id="KW-0240">DNA-directed RNA polymerase</keyword>
<feature type="compositionally biased region" description="Pro residues" evidence="1">
    <location>
        <begin position="105"/>
        <end position="115"/>
    </location>
</feature>
<keyword evidence="4" id="KW-1185">Reference proteome</keyword>
<dbReference type="Proteomes" id="UP000692816">
    <property type="component" value="Unassembled WGS sequence"/>
</dbReference>
<evidence type="ECO:0000256" key="2">
    <source>
        <dbReference type="SAM" id="Phobius"/>
    </source>
</evidence>
<organism evidence="3 4">
    <name type="scientific">Bradyrhizobium quebecense</name>
    <dbReference type="NCBI Taxonomy" id="2748629"/>
    <lineage>
        <taxon>Bacteria</taxon>
        <taxon>Pseudomonadati</taxon>
        <taxon>Pseudomonadota</taxon>
        <taxon>Alphaproteobacteria</taxon>
        <taxon>Hyphomicrobiales</taxon>
        <taxon>Nitrobacteraceae</taxon>
        <taxon>Bradyrhizobium</taxon>
    </lineage>
</organism>
<dbReference type="GO" id="GO:0000428">
    <property type="term" value="C:DNA-directed RNA polymerase complex"/>
    <property type="evidence" value="ECO:0007669"/>
    <property type="project" value="UniProtKB-KW"/>
</dbReference>
<evidence type="ECO:0000313" key="3">
    <source>
        <dbReference type="EMBL" id="MBO1434956.1"/>
    </source>
</evidence>
<dbReference type="EMBL" id="JAGEPA010000001">
    <property type="protein sequence ID" value="MBO1434956.1"/>
    <property type="molecule type" value="Genomic_DNA"/>
</dbReference>
<reference evidence="3" key="1">
    <citation type="journal article" date="2021" name="Int. J. Syst. Evol. Microbiol.">
        <title>Bradyrhizobium septentrionale sp. nov. (sv. septentrionale) and Bradyrhizobium quebecense sp. nov. (sv. septentrionale) associated with legumes native to Canada possess rearranged symbiosis genes and numerous insertion sequences.</title>
        <authorList>
            <person name="Bromfield E.S.P."/>
            <person name="Cloutier S."/>
        </authorList>
    </citation>
    <scope>NUCLEOTIDE SEQUENCE</scope>
    <source>
        <strain evidence="3">12S5</strain>
    </source>
</reference>
<feature type="compositionally biased region" description="Low complexity" evidence="1">
    <location>
        <begin position="93"/>
        <end position="104"/>
    </location>
</feature>
<sequence>MFKRVAIAILGISLALPLIPSEAAEQHRGGDAALGALSGGIIFGPIGAVAGAVVGYTAGPSISHSLGVRSHQTHARRTKSVRQAQASTKFRQPAPDRQAALPAAAPAPAPPPPPLETATTMPPVQPLE</sequence>
<keyword evidence="2" id="KW-0472">Membrane</keyword>
<evidence type="ECO:0000256" key="1">
    <source>
        <dbReference type="SAM" id="MobiDB-lite"/>
    </source>
</evidence>
<protein>
    <submittedName>
        <fullName evidence="3">DNA-directed RNA polymerase subunit N</fullName>
    </submittedName>
</protein>